<protein>
    <submittedName>
        <fullName evidence="3">Uncharacterized protein</fullName>
    </submittedName>
</protein>
<dbReference type="Proteomes" id="UP000001610">
    <property type="component" value="Unassembled WGS sequence"/>
</dbReference>
<dbReference type="AlphaFoldDB" id="G3JLM1"/>
<reference evidence="3 4" key="1">
    <citation type="journal article" date="2011" name="Genome Biol.">
        <title>Genome sequence of the insect pathogenic fungus Cordyceps militaris, a valued traditional Chinese medicine.</title>
        <authorList>
            <person name="Zheng P."/>
            <person name="Xia Y."/>
            <person name="Xiao G."/>
            <person name="Xiong C."/>
            <person name="Hu X."/>
            <person name="Zhang S."/>
            <person name="Zheng H."/>
            <person name="Huang Y."/>
            <person name="Zhou Y."/>
            <person name="Wang S."/>
            <person name="Zhao G.P."/>
            <person name="Liu X."/>
            <person name="St Leger R.J."/>
            <person name="Wang C."/>
        </authorList>
    </citation>
    <scope>NUCLEOTIDE SEQUENCE [LARGE SCALE GENOMIC DNA]</scope>
    <source>
        <strain evidence="3 4">CM01</strain>
    </source>
</reference>
<dbReference type="HOGENOM" id="CLU_503442_0_0_1"/>
<evidence type="ECO:0000256" key="2">
    <source>
        <dbReference type="SAM" id="Phobius"/>
    </source>
</evidence>
<accession>G3JLM1</accession>
<dbReference type="RefSeq" id="XP_006672216.1">
    <property type="nucleotide sequence ID" value="XM_006672153.1"/>
</dbReference>
<feature type="compositionally biased region" description="Basic and acidic residues" evidence="1">
    <location>
        <begin position="532"/>
        <end position="541"/>
    </location>
</feature>
<dbReference type="KEGG" id="cmt:CCM_07015"/>
<keyword evidence="2" id="KW-0472">Membrane</keyword>
<keyword evidence="2" id="KW-1133">Transmembrane helix</keyword>
<evidence type="ECO:0000313" key="3">
    <source>
        <dbReference type="EMBL" id="EGX90595.1"/>
    </source>
</evidence>
<dbReference type="VEuPathDB" id="FungiDB:CCM_07015"/>
<dbReference type="STRING" id="983644.G3JLM1"/>
<dbReference type="GeneID" id="18169026"/>
<feature type="compositionally biased region" description="Polar residues" evidence="1">
    <location>
        <begin position="495"/>
        <end position="506"/>
    </location>
</feature>
<dbReference type="EMBL" id="JH126403">
    <property type="protein sequence ID" value="EGX90595.1"/>
    <property type="molecule type" value="Genomic_DNA"/>
</dbReference>
<feature type="region of interest" description="Disordered" evidence="1">
    <location>
        <begin position="346"/>
        <end position="366"/>
    </location>
</feature>
<feature type="region of interest" description="Disordered" evidence="1">
    <location>
        <begin position="470"/>
        <end position="541"/>
    </location>
</feature>
<feature type="region of interest" description="Disordered" evidence="1">
    <location>
        <begin position="382"/>
        <end position="422"/>
    </location>
</feature>
<dbReference type="OrthoDB" id="4120617at2759"/>
<feature type="region of interest" description="Disordered" evidence="1">
    <location>
        <begin position="441"/>
        <end position="460"/>
    </location>
</feature>
<evidence type="ECO:0000313" key="4">
    <source>
        <dbReference type="Proteomes" id="UP000001610"/>
    </source>
</evidence>
<evidence type="ECO:0000256" key="1">
    <source>
        <dbReference type="SAM" id="MobiDB-lite"/>
    </source>
</evidence>
<gene>
    <name evidence="3" type="ORF">CCM_07015</name>
</gene>
<organism evidence="3 4">
    <name type="scientific">Cordyceps militaris (strain CM01)</name>
    <name type="common">Caterpillar fungus</name>
    <dbReference type="NCBI Taxonomy" id="983644"/>
    <lineage>
        <taxon>Eukaryota</taxon>
        <taxon>Fungi</taxon>
        <taxon>Dikarya</taxon>
        <taxon>Ascomycota</taxon>
        <taxon>Pezizomycotina</taxon>
        <taxon>Sordariomycetes</taxon>
        <taxon>Hypocreomycetidae</taxon>
        <taxon>Hypocreales</taxon>
        <taxon>Cordycipitaceae</taxon>
        <taxon>Cordyceps</taxon>
    </lineage>
</organism>
<proteinExistence type="predicted"/>
<keyword evidence="2" id="KW-0812">Transmembrane</keyword>
<dbReference type="InParanoid" id="G3JLM1"/>
<dbReference type="eggNOG" id="ENOG502SW2Y">
    <property type="taxonomic scope" value="Eukaryota"/>
</dbReference>
<feature type="transmembrane region" description="Helical" evidence="2">
    <location>
        <begin position="294"/>
        <end position="318"/>
    </location>
</feature>
<feature type="compositionally biased region" description="Basic residues" evidence="1">
    <location>
        <begin position="450"/>
        <end position="460"/>
    </location>
</feature>
<keyword evidence="4" id="KW-1185">Reference proteome</keyword>
<sequence length="541" mass="60510">MLAPVATCHSKRPHLFHARSDDASHYYHYPVRYQPCQDASFALIKLAFCYTGWHTRQTTAINYIRIALRRVACTLHLHRRAPDVSFDAAVPLFPLANFPLGLVKMETRSRSMIHRFSAFRAPSDQSQTLDQLCAWHHISLSNTRSIPARETFSRCITPRPAAPPSSLQTGSEFIEARPPLPNNTGGDVAGRNKVCRIGLLGDCFYQSSVHVVEMVSTMGRPVRSLPLVPRRLYPHLLYRTTPSSPLREAHSGCLFWLARSFIYFFHCKFGQFTSSFKVATSFIMGEIHIADKNLTIILASVIPGVAALLLCAVLFYQVQRRRARLFRRGITPIGEEEIQSWKVDKDDEQSEVLEQGPSHHRGLSASSNKAASIIVYPNAAPSRISEDQQSSPNSPAYRISPDAPTTPVMARAPNARPGLTDDAIRGDDAFILQPKRQTRVGKLPPVSTASRHHRAWSTRSLSRRPSHDYWYGAEQEGTPPRHSTETFTRHRSRSMHQASNNSTAYSTPAKPPRASFDDEMLLGGLSPRPPIHKSEIGRAIG</sequence>
<name>G3JLM1_CORMM</name>